<reference evidence="1 2" key="1">
    <citation type="journal article" date="2019" name="Int. J. Syst. Evol. Microbiol.">
        <title>The Global Catalogue of Microorganisms (GCM) 10K type strain sequencing project: providing services to taxonomists for standard genome sequencing and annotation.</title>
        <authorList>
            <consortium name="The Broad Institute Genomics Platform"/>
            <consortium name="The Broad Institute Genome Sequencing Center for Infectious Disease"/>
            <person name="Wu L."/>
            <person name="Ma J."/>
        </authorList>
    </citation>
    <scope>NUCLEOTIDE SEQUENCE [LARGE SCALE GENOMIC DNA]</scope>
    <source>
        <strain evidence="1 2">JCM 16365</strain>
    </source>
</reference>
<name>A0ABN3PCM8_9MICO</name>
<accession>A0ABN3PCM8</accession>
<protein>
    <submittedName>
        <fullName evidence="1">Uncharacterized protein</fullName>
    </submittedName>
</protein>
<comment type="caution">
    <text evidence="1">The sequence shown here is derived from an EMBL/GenBank/DDBJ whole genome shotgun (WGS) entry which is preliminary data.</text>
</comment>
<keyword evidence="2" id="KW-1185">Reference proteome</keyword>
<organism evidence="1 2">
    <name type="scientific">Microbacterium binotii</name>
    <dbReference type="NCBI Taxonomy" id="462710"/>
    <lineage>
        <taxon>Bacteria</taxon>
        <taxon>Bacillati</taxon>
        <taxon>Actinomycetota</taxon>
        <taxon>Actinomycetes</taxon>
        <taxon>Micrococcales</taxon>
        <taxon>Microbacteriaceae</taxon>
        <taxon>Microbacterium</taxon>
    </lineage>
</organism>
<dbReference type="Proteomes" id="UP001500274">
    <property type="component" value="Unassembled WGS sequence"/>
</dbReference>
<evidence type="ECO:0000313" key="2">
    <source>
        <dbReference type="Proteomes" id="UP001500274"/>
    </source>
</evidence>
<gene>
    <name evidence="1" type="ORF">GCM10009862_16110</name>
</gene>
<dbReference type="EMBL" id="BAAARI010000011">
    <property type="protein sequence ID" value="GAA2577576.1"/>
    <property type="molecule type" value="Genomic_DNA"/>
</dbReference>
<dbReference type="RefSeq" id="WP_344228433.1">
    <property type="nucleotide sequence ID" value="NZ_BAAARI010000011.1"/>
</dbReference>
<proteinExistence type="predicted"/>
<sequence length="133" mass="15133">MPERKCKRCGDPAQTVENTRGTTFWGLIQRTTRTTVETFIRVAGTQCTRRGSDRDGILRSDEEIRLCDPCWGLLVGRFLQGRDVVATNHEHQWRRNGKAFDGIVLDTCTLCYQTRVSELVPASSVDKENQTNE</sequence>
<evidence type="ECO:0000313" key="1">
    <source>
        <dbReference type="EMBL" id="GAA2577576.1"/>
    </source>
</evidence>